<dbReference type="NCBIfam" id="TIGR04358">
    <property type="entry name" value="XXXCH_domain"/>
    <property type="match status" value="1"/>
</dbReference>
<dbReference type="Proteomes" id="UP000199053">
    <property type="component" value="Unassembled WGS sequence"/>
</dbReference>
<evidence type="ECO:0000313" key="1">
    <source>
        <dbReference type="EMBL" id="SDL31802.1"/>
    </source>
</evidence>
<sequence length="176" mass="20047">MGKENKIEKFIKPDELPDFLRKMAEAIETGKSEDMPGFTFMAGFKKLKINISHNLEQTTIKIKAKPAYESDEQKTDDGISGRLKYSSLKKRMGDSFKIIFKTIHAGSFPPGETVSQFIEDSKLMVTYEGYGDEYYEEYITACDTFENAVENNNIEEAHKACDSLNNIKAHCHSQHK</sequence>
<dbReference type="AlphaFoldDB" id="A0A1G9J3A9"/>
<evidence type="ECO:0000313" key="2">
    <source>
        <dbReference type="Proteomes" id="UP000199053"/>
    </source>
</evidence>
<protein>
    <submittedName>
        <fullName evidence="1">XXXCH domain-containing protein</fullName>
    </submittedName>
</protein>
<dbReference type="InterPro" id="IPR027588">
    <property type="entry name" value="XXXCH_dom_fam"/>
</dbReference>
<dbReference type="STRING" id="246191.SAMN05660337_2621"/>
<proteinExistence type="predicted"/>
<keyword evidence="2" id="KW-1185">Reference proteome</keyword>
<dbReference type="RefSeq" id="WP_092161825.1">
    <property type="nucleotide sequence ID" value="NZ_FNGA01000004.1"/>
</dbReference>
<dbReference type="OrthoDB" id="5453594at2"/>
<accession>A0A1G9J3A9</accession>
<organism evidence="1 2">
    <name type="scientific">Maridesulfovibrio ferrireducens</name>
    <dbReference type="NCBI Taxonomy" id="246191"/>
    <lineage>
        <taxon>Bacteria</taxon>
        <taxon>Pseudomonadati</taxon>
        <taxon>Thermodesulfobacteriota</taxon>
        <taxon>Desulfovibrionia</taxon>
        <taxon>Desulfovibrionales</taxon>
        <taxon>Desulfovibrionaceae</taxon>
        <taxon>Maridesulfovibrio</taxon>
    </lineage>
</organism>
<name>A0A1G9J3A9_9BACT</name>
<reference evidence="2" key="1">
    <citation type="submission" date="2016-10" db="EMBL/GenBank/DDBJ databases">
        <authorList>
            <person name="Varghese N."/>
            <person name="Submissions S."/>
        </authorList>
    </citation>
    <scope>NUCLEOTIDE SEQUENCE [LARGE SCALE GENOMIC DNA]</scope>
    <source>
        <strain evidence="2">DSM 16995</strain>
    </source>
</reference>
<gene>
    <name evidence="1" type="ORF">SAMN05660337_2621</name>
</gene>
<dbReference type="EMBL" id="FNGA01000004">
    <property type="protein sequence ID" value="SDL31802.1"/>
    <property type="molecule type" value="Genomic_DNA"/>
</dbReference>